<evidence type="ECO:0000256" key="2">
    <source>
        <dbReference type="SAM" id="Phobius"/>
    </source>
</evidence>
<accession>A0A6A5W5T9</accession>
<keyword evidence="2" id="KW-0472">Membrane</keyword>
<protein>
    <submittedName>
        <fullName evidence="3">Uncharacterized protein</fullName>
    </submittedName>
</protein>
<keyword evidence="4" id="KW-1185">Reference proteome</keyword>
<proteinExistence type="predicted"/>
<dbReference type="PANTHER" id="PTHR37544">
    <property type="entry name" value="SPRAY-RELATED"/>
    <property type="match status" value="1"/>
</dbReference>
<dbReference type="EMBL" id="ML977622">
    <property type="protein sequence ID" value="KAF1996677.1"/>
    <property type="molecule type" value="Genomic_DNA"/>
</dbReference>
<feature type="transmembrane region" description="Helical" evidence="2">
    <location>
        <begin position="224"/>
        <end position="245"/>
    </location>
</feature>
<evidence type="ECO:0000256" key="1">
    <source>
        <dbReference type="SAM" id="MobiDB-lite"/>
    </source>
</evidence>
<feature type="region of interest" description="Disordered" evidence="1">
    <location>
        <begin position="1"/>
        <end position="44"/>
    </location>
</feature>
<feature type="transmembrane region" description="Helical" evidence="2">
    <location>
        <begin position="450"/>
        <end position="470"/>
    </location>
</feature>
<keyword evidence="2" id="KW-1133">Transmembrane helix</keyword>
<name>A0A6A5W5T9_9PLEO</name>
<feature type="transmembrane region" description="Helical" evidence="2">
    <location>
        <begin position="341"/>
        <end position="359"/>
    </location>
</feature>
<evidence type="ECO:0000313" key="3">
    <source>
        <dbReference type="EMBL" id="KAF1996677.1"/>
    </source>
</evidence>
<feature type="region of interest" description="Disordered" evidence="1">
    <location>
        <begin position="547"/>
        <end position="566"/>
    </location>
</feature>
<feature type="transmembrane region" description="Helical" evidence="2">
    <location>
        <begin position="419"/>
        <end position="438"/>
    </location>
</feature>
<feature type="transmembrane region" description="Helical" evidence="2">
    <location>
        <begin position="491"/>
        <end position="512"/>
    </location>
</feature>
<feature type="transmembrane region" description="Helical" evidence="2">
    <location>
        <begin position="166"/>
        <end position="188"/>
    </location>
</feature>
<sequence>MSEGDIPLRNLEPANASSNNQQALLTSPNRGGASPPKTPNVSTHHNWKPPAMRPWYHLFLLLWIIIFLALNEHFGRQATRNPETGFHRYHLLKQPYTERMTKTQSFCFFYLPNLIVFTFSQCFQSLDLDYKAIYPYILLARPNGALAKESIFTRYSLLNCYRDWDLLLQTLVTLVPSFVYPLLASSWIQRRLVPHGSADRVQSCGTFSYGPCIDGDILITTSTAMVGLTTFFLAAHGLLLAVFAWRCIKMTTGLSSSPHLLSGLATLARKETFRSEWIPFHPLASTETLEQALGNRKLRLHWQTDAESPYLEFTESVDSIPSSTGVPKRATSLWWRKEQPFLLRVNTVIVYSVLAWVWVGFLKTRVGDSSLSMEHKRLLCVFVALIIKSYLEAMEYDCRFLEALRSSWQARRKGREGNMSVLVDFISTPPLLGVWVFLKLRLLRIAAFASLPWIIEIWIVVHGTNPWAFAPRKEGKDNNLVDQSGRMKPPLWLMHTLTVMISLVWGFLYISLFDPASPIRFVLPRFPNVVAARLSYIHSSRGLTDASVKRPMRHGDNRSNPAPSGGNKYAVGWYDNGGQLQLRMDVDESCLKYYDSELTVPSINGLNASPDEANIGTS</sequence>
<feature type="transmembrane region" description="Helical" evidence="2">
    <location>
        <begin position="54"/>
        <end position="70"/>
    </location>
</feature>
<evidence type="ECO:0000313" key="4">
    <source>
        <dbReference type="Proteomes" id="UP000799779"/>
    </source>
</evidence>
<organism evidence="3 4">
    <name type="scientific">Amniculicola lignicola CBS 123094</name>
    <dbReference type="NCBI Taxonomy" id="1392246"/>
    <lineage>
        <taxon>Eukaryota</taxon>
        <taxon>Fungi</taxon>
        <taxon>Dikarya</taxon>
        <taxon>Ascomycota</taxon>
        <taxon>Pezizomycotina</taxon>
        <taxon>Dothideomycetes</taxon>
        <taxon>Pleosporomycetidae</taxon>
        <taxon>Pleosporales</taxon>
        <taxon>Amniculicolaceae</taxon>
        <taxon>Amniculicola</taxon>
    </lineage>
</organism>
<dbReference type="AlphaFoldDB" id="A0A6A5W5T9"/>
<gene>
    <name evidence="3" type="ORF">P154DRAFT_579609</name>
</gene>
<dbReference type="Proteomes" id="UP000799779">
    <property type="component" value="Unassembled WGS sequence"/>
</dbReference>
<reference evidence="3" key="1">
    <citation type="journal article" date="2020" name="Stud. Mycol.">
        <title>101 Dothideomycetes genomes: a test case for predicting lifestyles and emergence of pathogens.</title>
        <authorList>
            <person name="Haridas S."/>
            <person name="Albert R."/>
            <person name="Binder M."/>
            <person name="Bloem J."/>
            <person name="Labutti K."/>
            <person name="Salamov A."/>
            <person name="Andreopoulos B."/>
            <person name="Baker S."/>
            <person name="Barry K."/>
            <person name="Bills G."/>
            <person name="Bluhm B."/>
            <person name="Cannon C."/>
            <person name="Castanera R."/>
            <person name="Culley D."/>
            <person name="Daum C."/>
            <person name="Ezra D."/>
            <person name="Gonzalez J."/>
            <person name="Henrissat B."/>
            <person name="Kuo A."/>
            <person name="Liang C."/>
            <person name="Lipzen A."/>
            <person name="Lutzoni F."/>
            <person name="Magnuson J."/>
            <person name="Mondo S."/>
            <person name="Nolan M."/>
            <person name="Ohm R."/>
            <person name="Pangilinan J."/>
            <person name="Park H.-J."/>
            <person name="Ramirez L."/>
            <person name="Alfaro M."/>
            <person name="Sun H."/>
            <person name="Tritt A."/>
            <person name="Yoshinaga Y."/>
            <person name="Zwiers L.-H."/>
            <person name="Turgeon B."/>
            <person name="Goodwin S."/>
            <person name="Spatafora J."/>
            <person name="Crous P."/>
            <person name="Grigoriev I."/>
        </authorList>
    </citation>
    <scope>NUCLEOTIDE SEQUENCE</scope>
    <source>
        <strain evidence="3">CBS 123094</strain>
    </source>
</reference>
<feature type="compositionally biased region" description="Polar residues" evidence="1">
    <location>
        <begin position="15"/>
        <end position="29"/>
    </location>
</feature>
<dbReference type="PANTHER" id="PTHR37544:SF3">
    <property type="entry name" value="SPRAY"/>
    <property type="match status" value="1"/>
</dbReference>
<keyword evidence="2" id="KW-0812">Transmembrane</keyword>
<dbReference type="Pfam" id="PF11915">
    <property type="entry name" value="DUF3433"/>
    <property type="match status" value="1"/>
</dbReference>
<dbReference type="InterPro" id="IPR021840">
    <property type="entry name" value="DUF3433"/>
</dbReference>